<dbReference type="GO" id="GO:0006631">
    <property type="term" value="P:fatty acid metabolic process"/>
    <property type="evidence" value="ECO:0007669"/>
    <property type="project" value="UniProtKB-KW"/>
</dbReference>
<dbReference type="Pfam" id="PF13193">
    <property type="entry name" value="AMP-binding_C"/>
    <property type="match status" value="1"/>
</dbReference>
<evidence type="ECO:0000256" key="1">
    <source>
        <dbReference type="ARBA" id="ARBA00006432"/>
    </source>
</evidence>
<dbReference type="NCBIfam" id="NF004837">
    <property type="entry name" value="PRK06187.1"/>
    <property type="match status" value="1"/>
</dbReference>
<dbReference type="InterPro" id="IPR020845">
    <property type="entry name" value="AMP-binding_CS"/>
</dbReference>
<dbReference type="PANTHER" id="PTHR43859:SF4">
    <property type="entry name" value="BUTANOATE--COA LIGASE AAE1-RELATED"/>
    <property type="match status" value="1"/>
</dbReference>
<name>A0A0L0MBW0_9BURK</name>
<dbReference type="CDD" id="cd12119">
    <property type="entry name" value="ttLC_FACS_AlkK_like"/>
    <property type="match status" value="1"/>
</dbReference>
<dbReference type="InterPro" id="IPR045851">
    <property type="entry name" value="AMP-bd_C_sf"/>
</dbReference>
<gene>
    <name evidence="7" type="ORF">BVER_04903c</name>
</gene>
<dbReference type="NCBIfam" id="NF005426">
    <property type="entry name" value="PRK07008.1"/>
    <property type="match status" value="1"/>
</dbReference>
<dbReference type="FunFam" id="3.30.300.30:FF:000008">
    <property type="entry name" value="2,3-dihydroxybenzoate-AMP ligase"/>
    <property type="match status" value="1"/>
</dbReference>
<dbReference type="Gene3D" id="3.40.50.12780">
    <property type="entry name" value="N-terminal domain of ligase-like"/>
    <property type="match status" value="1"/>
</dbReference>
<evidence type="ECO:0000259" key="5">
    <source>
        <dbReference type="Pfam" id="PF00501"/>
    </source>
</evidence>
<dbReference type="PATRIC" id="fig|242163.4.peg.427"/>
<dbReference type="PANTHER" id="PTHR43859">
    <property type="entry name" value="ACYL-ACTIVATING ENZYME"/>
    <property type="match status" value="1"/>
</dbReference>
<dbReference type="AlphaFoldDB" id="A0A0L0MBW0"/>
<dbReference type="InterPro" id="IPR000873">
    <property type="entry name" value="AMP-dep_synth/lig_dom"/>
</dbReference>
<dbReference type="SUPFAM" id="SSF56801">
    <property type="entry name" value="Acetyl-CoA synthetase-like"/>
    <property type="match status" value="1"/>
</dbReference>
<keyword evidence="8" id="KW-1185">Reference proteome</keyword>
<dbReference type="InterPro" id="IPR025110">
    <property type="entry name" value="AMP-bd_C"/>
</dbReference>
<comment type="caution">
    <text evidence="7">The sequence shown here is derived from an EMBL/GenBank/DDBJ whole genome shotgun (WGS) entry which is preliminary data.</text>
</comment>
<organism evidence="7 8">
    <name type="scientific">Candidatus Burkholderia verschuerenii</name>
    <dbReference type="NCBI Taxonomy" id="242163"/>
    <lineage>
        <taxon>Bacteria</taxon>
        <taxon>Pseudomonadati</taxon>
        <taxon>Pseudomonadota</taxon>
        <taxon>Betaproteobacteria</taxon>
        <taxon>Burkholderiales</taxon>
        <taxon>Burkholderiaceae</taxon>
        <taxon>Burkholderia</taxon>
    </lineage>
</organism>
<evidence type="ECO:0000256" key="2">
    <source>
        <dbReference type="ARBA" id="ARBA00022598"/>
    </source>
</evidence>
<feature type="domain" description="AMP-binding enzyme C-terminal" evidence="6">
    <location>
        <begin position="455"/>
        <end position="529"/>
    </location>
</feature>
<proteinExistence type="inferred from homology"/>
<dbReference type="PROSITE" id="PS00455">
    <property type="entry name" value="AMP_BINDING"/>
    <property type="match status" value="1"/>
</dbReference>
<feature type="domain" description="AMP-dependent synthetase/ligase" evidence="5">
    <location>
        <begin position="25"/>
        <end position="407"/>
    </location>
</feature>
<evidence type="ECO:0000259" key="6">
    <source>
        <dbReference type="Pfam" id="PF13193"/>
    </source>
</evidence>
<dbReference type="Pfam" id="PF00501">
    <property type="entry name" value="AMP-binding"/>
    <property type="match status" value="1"/>
</dbReference>
<dbReference type="OrthoDB" id="9766486at2"/>
<sequence>MTSPLYGQMMEVPLLASSLLSHASRHFGDIEIVSRRIEGDIHRYTYRDCEKRAKQLAQALIALGVEQGERIGTLAWNGYRHLECYYGVPGMGAVCHTINPRLFPDQIAFIIDHANDSYVFFDMTFWQLVENIAPLCPNVKGWIALGDEGCMAQFRADMSVPVQSYETLIGAQDGDFEWPELDERQAPILCYTSGTTGNPKGALYSHRSTVLHAYAAALPDAMSASSSDAILPVVPMFHVNAWGIPHAAPLAGAKLVLPGKDLDGKSLYDLMEAEGVTFSAGVPTVWLGLLSYMKSEGVRFSTLKRTVIGGSACPPAMLRMFEDEYGVDVIHAWGMTEMSPLGPLARLNHRQKQRPLEDQRRSLEKQGHTLFGVDMKVVGEDGRDLPWDGKSFGNLHVRGHCVIDRYFRREELPLVDGWFPTGDVATIDADGFMQITDRSKDVIKSGGEWISSIDLENIAVSHPQVAEAVCIACAHPKWTERPLIVAVLKPGATVTREELLAHFQGKVAKWWIPDDVVFATELPHTATGKLQKVRLREAYRDYVLPGAVESDA</sequence>
<evidence type="ECO:0000256" key="4">
    <source>
        <dbReference type="ARBA" id="ARBA00023098"/>
    </source>
</evidence>
<dbReference type="InterPro" id="IPR042099">
    <property type="entry name" value="ANL_N_sf"/>
</dbReference>
<dbReference type="Proteomes" id="UP000036959">
    <property type="component" value="Unassembled WGS sequence"/>
</dbReference>
<dbReference type="Gene3D" id="3.30.300.30">
    <property type="match status" value="1"/>
</dbReference>
<dbReference type="GO" id="GO:0016874">
    <property type="term" value="F:ligase activity"/>
    <property type="evidence" value="ECO:0007669"/>
    <property type="project" value="UniProtKB-KW"/>
</dbReference>
<evidence type="ECO:0000256" key="3">
    <source>
        <dbReference type="ARBA" id="ARBA00022832"/>
    </source>
</evidence>
<reference evidence="8" key="1">
    <citation type="submission" date="2015-06" db="EMBL/GenBank/DDBJ databases">
        <title>Comparative genomics of Burkholderia leaf nodule symbionts.</title>
        <authorList>
            <person name="Carlier A."/>
            <person name="Eberl L."/>
            <person name="Pinto-Carbo M."/>
        </authorList>
    </citation>
    <scope>NUCLEOTIDE SEQUENCE [LARGE SCALE GENOMIC DNA]</scope>
    <source>
        <strain evidence="8">UZHbot4</strain>
    </source>
</reference>
<accession>A0A0L0MBW0</accession>
<keyword evidence="2 7" id="KW-0436">Ligase</keyword>
<keyword evidence="3" id="KW-0276">Fatty acid metabolism</keyword>
<protein>
    <submittedName>
        <fullName evidence="7">Medium-chain-fatty-acid-CoA ligase</fullName>
    </submittedName>
</protein>
<dbReference type="EMBL" id="LFJJ01000103">
    <property type="protein sequence ID" value="KND59745.1"/>
    <property type="molecule type" value="Genomic_DNA"/>
</dbReference>
<comment type="similarity">
    <text evidence="1">Belongs to the ATP-dependent AMP-binding enzyme family.</text>
</comment>
<dbReference type="RefSeq" id="WP_050454398.1">
    <property type="nucleotide sequence ID" value="NZ_LFJJ01000103.1"/>
</dbReference>
<evidence type="ECO:0000313" key="7">
    <source>
        <dbReference type="EMBL" id="KND59745.1"/>
    </source>
</evidence>
<evidence type="ECO:0000313" key="8">
    <source>
        <dbReference type="Proteomes" id="UP000036959"/>
    </source>
</evidence>
<keyword evidence="4" id="KW-0443">Lipid metabolism</keyword>